<dbReference type="Gene3D" id="2.40.30.170">
    <property type="match status" value="1"/>
</dbReference>
<dbReference type="OrthoDB" id="9798190at2"/>
<keyword evidence="4" id="KW-1185">Reference proteome</keyword>
<protein>
    <submittedName>
        <fullName evidence="2">HlyD family efflux transporter periplasmic adaptor subunit</fullName>
    </submittedName>
</protein>
<dbReference type="Proteomes" id="UP000322918">
    <property type="component" value="Unassembled WGS sequence"/>
</dbReference>
<dbReference type="EMBL" id="RXOC01000021">
    <property type="protein sequence ID" value="RXF67032.1"/>
    <property type="molecule type" value="Genomic_DNA"/>
</dbReference>
<dbReference type="Proteomes" id="UP000290848">
    <property type="component" value="Unassembled WGS sequence"/>
</dbReference>
<dbReference type="PANTHER" id="PTHR30438:SF2">
    <property type="entry name" value="MEMBRANE PROTEIN"/>
    <property type="match status" value="1"/>
</dbReference>
<dbReference type="Gene3D" id="2.40.50.100">
    <property type="match status" value="1"/>
</dbReference>
<dbReference type="GO" id="GO:0005886">
    <property type="term" value="C:plasma membrane"/>
    <property type="evidence" value="ECO:0007669"/>
    <property type="project" value="TreeGrafter"/>
</dbReference>
<dbReference type="PROSITE" id="PS51257">
    <property type="entry name" value="PROKAR_LIPOPROTEIN"/>
    <property type="match status" value="1"/>
</dbReference>
<dbReference type="AlphaFoldDB" id="A0A4V1KHF7"/>
<dbReference type="Gene3D" id="1.10.287.470">
    <property type="entry name" value="Helix hairpin bin"/>
    <property type="match status" value="1"/>
</dbReference>
<dbReference type="PANTHER" id="PTHR30438">
    <property type="entry name" value="36 KDA ANTIGEN-RELATED"/>
    <property type="match status" value="1"/>
</dbReference>
<name>A0A4V1KHF7_9SPHI</name>
<gene>
    <name evidence="2" type="ORF">EKH83_20735</name>
    <name evidence="1" type="ORF">F1649_16200</name>
</gene>
<reference evidence="2 3" key="1">
    <citation type="submission" date="2018-12" db="EMBL/GenBank/DDBJ databases">
        <title>The Draft Genome Sequence of the Soil Bacterium Pedobacter tournemirensis R1.</title>
        <authorList>
            <person name="He J."/>
        </authorList>
    </citation>
    <scope>NUCLEOTIDE SEQUENCE [LARGE SCALE GENOMIC DNA]</scope>
    <source>
        <strain evidence="2 3">R1</strain>
    </source>
</reference>
<evidence type="ECO:0000313" key="1">
    <source>
        <dbReference type="EMBL" id="KAA8479970.1"/>
    </source>
</evidence>
<accession>A0A4V1KHF7</accession>
<dbReference type="RefSeq" id="WP_128771384.1">
    <property type="nucleotide sequence ID" value="NZ_RXOC01000021.1"/>
</dbReference>
<comment type="caution">
    <text evidence="2">The sequence shown here is derived from an EMBL/GenBank/DDBJ whole genome shotgun (WGS) entry which is preliminary data.</text>
</comment>
<proteinExistence type="predicted"/>
<dbReference type="SUPFAM" id="SSF111369">
    <property type="entry name" value="HlyD-like secretion proteins"/>
    <property type="match status" value="1"/>
</dbReference>
<evidence type="ECO:0000313" key="2">
    <source>
        <dbReference type="EMBL" id="RXF67032.1"/>
    </source>
</evidence>
<dbReference type="EMBL" id="VWNE01000027">
    <property type="protein sequence ID" value="KAA8479970.1"/>
    <property type="molecule type" value="Genomic_DNA"/>
</dbReference>
<evidence type="ECO:0000313" key="3">
    <source>
        <dbReference type="Proteomes" id="UP000290848"/>
    </source>
</evidence>
<reference evidence="1 4" key="2">
    <citation type="submission" date="2019-09" db="EMBL/GenBank/DDBJ databases">
        <title>Pararcticibacter amylolyticus gen. nov., sp. nov., isolated from a rottenly hemp rope, and reclassification of Pedobacter tournemirensis as Pararcticibacter tournemirensis comb. nov.</title>
        <authorList>
            <person name="Cai Y."/>
        </authorList>
    </citation>
    <scope>NUCLEOTIDE SEQUENCE [LARGE SCALE GENOMIC DNA]</scope>
    <source>
        <strain evidence="1 4">TF5-37.2-LB10</strain>
    </source>
</reference>
<evidence type="ECO:0000313" key="4">
    <source>
        <dbReference type="Proteomes" id="UP000322918"/>
    </source>
</evidence>
<organism evidence="2 3">
    <name type="scientific">Arcticibacter tournemirensis</name>
    <dbReference type="NCBI Taxonomy" id="699437"/>
    <lineage>
        <taxon>Bacteria</taxon>
        <taxon>Pseudomonadati</taxon>
        <taxon>Bacteroidota</taxon>
        <taxon>Sphingobacteriia</taxon>
        <taxon>Sphingobacteriales</taxon>
        <taxon>Sphingobacteriaceae</taxon>
        <taxon>Arcticibacter</taxon>
    </lineage>
</organism>
<sequence>MNDIRTVIALSFTVVLFTACNNKPSGVIEGRIKRETISVSGKVAGRIEKIFVEEGDNVKAGDTLALLHLPEVDAKMAQAEGAVKSADAQYEMAKNGATALQLQQLNAKYEGLKDQYQFARTSVGRLANMLKDSLIAQQQYDEAYTRMQGAKAQLDAVTAQIKEAKDGARAEQQTMAMGQKDRAAGALKEAGAASVERYVIAPQDMSIESITLHKGELALPGYALFTGYLNTTTYFRFSVPESAIAKVKKKQRYTVHIPYNKTDIEGEVTSVSQLNHYADITTAYPDFEMGEALYEVKIRPVNPAQTNTLLANATATLELSKK</sequence>